<name>A0A2P2NMM8_RHIMU</name>
<accession>A0A2P2NMM8</accession>
<proteinExistence type="predicted"/>
<sequence>MCVLKAFGFRFSWQVQIDNVTGDTTFKLQSLNLGFCLWHVNVRIPSILKVLKFQECLKVWFFEVEKWWGFYTLKHLKKRHCVI</sequence>
<evidence type="ECO:0000313" key="1">
    <source>
        <dbReference type="EMBL" id="MBX43762.1"/>
    </source>
</evidence>
<protein>
    <submittedName>
        <fullName evidence="1">Uncharacterized protein MANES_05G015800</fullName>
    </submittedName>
</protein>
<reference evidence="1" key="1">
    <citation type="submission" date="2018-02" db="EMBL/GenBank/DDBJ databases">
        <title>Rhizophora mucronata_Transcriptome.</title>
        <authorList>
            <person name="Meera S.P."/>
            <person name="Sreeshan A."/>
            <person name="Augustine A."/>
        </authorList>
    </citation>
    <scope>NUCLEOTIDE SEQUENCE</scope>
    <source>
        <tissue evidence="1">Leaf</tissue>
    </source>
</reference>
<dbReference type="EMBL" id="GGEC01063278">
    <property type="protein sequence ID" value="MBX43762.1"/>
    <property type="molecule type" value="Transcribed_RNA"/>
</dbReference>
<dbReference type="AlphaFoldDB" id="A0A2P2NMM8"/>
<organism evidence="1">
    <name type="scientific">Rhizophora mucronata</name>
    <name type="common">Asiatic mangrove</name>
    <dbReference type="NCBI Taxonomy" id="61149"/>
    <lineage>
        <taxon>Eukaryota</taxon>
        <taxon>Viridiplantae</taxon>
        <taxon>Streptophyta</taxon>
        <taxon>Embryophyta</taxon>
        <taxon>Tracheophyta</taxon>
        <taxon>Spermatophyta</taxon>
        <taxon>Magnoliopsida</taxon>
        <taxon>eudicotyledons</taxon>
        <taxon>Gunneridae</taxon>
        <taxon>Pentapetalae</taxon>
        <taxon>rosids</taxon>
        <taxon>fabids</taxon>
        <taxon>Malpighiales</taxon>
        <taxon>Rhizophoraceae</taxon>
        <taxon>Rhizophora</taxon>
    </lineage>
</organism>